<accession>A0A1S6J018</accession>
<sequence>MKKLLTLLLSLMIVFACSLSAYGEENNVELSLEQAINKALDHSVLLKNDKSEIEKMDILFNDVSSMLRYTPVDLSFNPSDTNLFKAFYSTEFEKKKAEKKYDNDRKQVVIDVKDKYYSVIASQKKLAAAQVAWEKSKIKLLQTQARYKVGLATNANLAEEEANEAAAKTAVMDAQAKLDNAYGELNRLLGEPITSKPKLIDMPVVEKKELDVNEQVNMAVGNSFEMWTVEESVNLTSRLRLFERFYDVGDYNYDQALNSLSDSKQELRNKTQALCLNINYLYEKYNELQQRKLQYEATLKQTKAMFAVGMTTKDNVLQVEYALKETEAGQIEVASAYVTALDTLARLTGKELGDV</sequence>
<evidence type="ECO:0000256" key="1">
    <source>
        <dbReference type="ARBA" id="ARBA00004442"/>
    </source>
</evidence>
<keyword evidence="8" id="KW-0175">Coiled coil</keyword>
<gene>
    <name evidence="10" type="ORF">B0537_15605</name>
</gene>
<organism evidence="10 11">
    <name type="scientific">Desulforamulus ferrireducens</name>
    <dbReference type="NCBI Taxonomy" id="1833852"/>
    <lineage>
        <taxon>Bacteria</taxon>
        <taxon>Bacillati</taxon>
        <taxon>Bacillota</taxon>
        <taxon>Clostridia</taxon>
        <taxon>Eubacteriales</taxon>
        <taxon>Peptococcaceae</taxon>
        <taxon>Desulforamulus</taxon>
    </lineage>
</organism>
<dbReference type="GO" id="GO:1990281">
    <property type="term" value="C:efflux pump complex"/>
    <property type="evidence" value="ECO:0007669"/>
    <property type="project" value="TreeGrafter"/>
</dbReference>
<evidence type="ECO:0000256" key="5">
    <source>
        <dbReference type="ARBA" id="ARBA00022692"/>
    </source>
</evidence>
<keyword evidence="3" id="KW-0813">Transport</keyword>
<feature type="chain" id="PRO_5012436050" description="Outer membrane efflux protein" evidence="9">
    <location>
        <begin position="24"/>
        <end position="355"/>
    </location>
</feature>
<evidence type="ECO:0000256" key="7">
    <source>
        <dbReference type="ARBA" id="ARBA00023237"/>
    </source>
</evidence>
<dbReference type="PANTHER" id="PTHR30026">
    <property type="entry name" value="OUTER MEMBRANE PROTEIN TOLC"/>
    <property type="match status" value="1"/>
</dbReference>
<protein>
    <recommendedName>
        <fullName evidence="12">Outer membrane efflux protein</fullName>
    </recommendedName>
</protein>
<evidence type="ECO:0000313" key="11">
    <source>
        <dbReference type="Proteomes" id="UP000189464"/>
    </source>
</evidence>
<dbReference type="SUPFAM" id="SSF56954">
    <property type="entry name" value="Outer membrane efflux proteins (OEP)"/>
    <property type="match status" value="2"/>
</dbReference>
<dbReference type="Pfam" id="PF02321">
    <property type="entry name" value="OEP"/>
    <property type="match status" value="2"/>
</dbReference>
<dbReference type="EMBL" id="CP019698">
    <property type="protein sequence ID" value="AQS60365.1"/>
    <property type="molecule type" value="Genomic_DNA"/>
</dbReference>
<dbReference type="Proteomes" id="UP000189464">
    <property type="component" value="Chromosome"/>
</dbReference>
<dbReference type="InterPro" id="IPR051906">
    <property type="entry name" value="TolC-like"/>
</dbReference>
<feature type="signal peptide" evidence="9">
    <location>
        <begin position="1"/>
        <end position="23"/>
    </location>
</feature>
<dbReference type="PROSITE" id="PS51257">
    <property type="entry name" value="PROKAR_LIPOPROTEIN"/>
    <property type="match status" value="1"/>
</dbReference>
<dbReference type="AlphaFoldDB" id="A0A1S6J018"/>
<proteinExistence type="inferred from homology"/>
<dbReference type="GO" id="GO:0015562">
    <property type="term" value="F:efflux transmembrane transporter activity"/>
    <property type="evidence" value="ECO:0007669"/>
    <property type="project" value="InterPro"/>
</dbReference>
<evidence type="ECO:0008006" key="12">
    <source>
        <dbReference type="Google" id="ProtNLM"/>
    </source>
</evidence>
<comment type="subcellular location">
    <subcellularLocation>
        <location evidence="1">Cell outer membrane</location>
    </subcellularLocation>
</comment>
<dbReference type="Gene3D" id="1.20.1600.10">
    <property type="entry name" value="Outer membrane efflux proteins (OEP)"/>
    <property type="match status" value="2"/>
</dbReference>
<evidence type="ECO:0000256" key="8">
    <source>
        <dbReference type="SAM" id="Coils"/>
    </source>
</evidence>
<dbReference type="PANTHER" id="PTHR30026:SF20">
    <property type="entry name" value="OUTER MEMBRANE PROTEIN TOLC"/>
    <property type="match status" value="1"/>
</dbReference>
<feature type="coiled-coil region" evidence="8">
    <location>
        <begin position="157"/>
        <end position="191"/>
    </location>
</feature>
<dbReference type="GO" id="GO:0009279">
    <property type="term" value="C:cell outer membrane"/>
    <property type="evidence" value="ECO:0007669"/>
    <property type="project" value="UniProtKB-SubCell"/>
</dbReference>
<dbReference type="STRING" id="1833852.B0537_15605"/>
<keyword evidence="11" id="KW-1185">Reference proteome</keyword>
<comment type="similarity">
    <text evidence="2">Belongs to the outer membrane factor (OMF) (TC 1.B.17) family.</text>
</comment>
<evidence type="ECO:0000256" key="6">
    <source>
        <dbReference type="ARBA" id="ARBA00023136"/>
    </source>
</evidence>
<keyword evidence="4" id="KW-1134">Transmembrane beta strand</keyword>
<dbReference type="RefSeq" id="WP_077715396.1">
    <property type="nucleotide sequence ID" value="NZ_CP019698.1"/>
</dbReference>
<evidence type="ECO:0000256" key="9">
    <source>
        <dbReference type="SAM" id="SignalP"/>
    </source>
</evidence>
<evidence type="ECO:0000256" key="4">
    <source>
        <dbReference type="ARBA" id="ARBA00022452"/>
    </source>
</evidence>
<keyword evidence="6" id="KW-0472">Membrane</keyword>
<evidence type="ECO:0000256" key="3">
    <source>
        <dbReference type="ARBA" id="ARBA00022448"/>
    </source>
</evidence>
<keyword evidence="9" id="KW-0732">Signal</keyword>
<dbReference type="KEGG" id="dfg:B0537_15605"/>
<dbReference type="InterPro" id="IPR003423">
    <property type="entry name" value="OMP_efflux"/>
</dbReference>
<dbReference type="OrthoDB" id="1803658at2"/>
<evidence type="ECO:0000256" key="2">
    <source>
        <dbReference type="ARBA" id="ARBA00007613"/>
    </source>
</evidence>
<keyword evidence="5" id="KW-0812">Transmembrane</keyword>
<evidence type="ECO:0000313" key="10">
    <source>
        <dbReference type="EMBL" id="AQS60365.1"/>
    </source>
</evidence>
<name>A0A1S6J018_9FIRM</name>
<keyword evidence="7" id="KW-0998">Cell outer membrane</keyword>
<reference evidence="10 11" key="1">
    <citation type="journal article" date="2016" name="Int. J. Syst. Evol. Microbiol.">
        <title>Desulfotomaculum ferrireducens sp. nov., a moderately thermophilic sulfate-reducing and dissimilatory Fe(III)-reducing bacterium isolated from compost.</title>
        <authorList>
            <person name="Yang G."/>
            <person name="Guo J."/>
            <person name="Zhuang L."/>
            <person name="Yuan Y."/>
            <person name="Zhou S."/>
        </authorList>
    </citation>
    <scope>NUCLEOTIDE SEQUENCE [LARGE SCALE GENOMIC DNA]</scope>
    <source>
        <strain evidence="10 11">GSS09</strain>
    </source>
</reference>
<dbReference type="GO" id="GO:0015288">
    <property type="term" value="F:porin activity"/>
    <property type="evidence" value="ECO:0007669"/>
    <property type="project" value="TreeGrafter"/>
</dbReference>